<dbReference type="PANTHER" id="PTHR43818">
    <property type="entry name" value="BCDNA.GH03377"/>
    <property type="match status" value="1"/>
</dbReference>
<dbReference type="InterPro" id="IPR050463">
    <property type="entry name" value="Gfo/Idh/MocA_oxidrdct_glycsds"/>
</dbReference>
<proteinExistence type="predicted"/>
<dbReference type="SUPFAM" id="SSF51735">
    <property type="entry name" value="NAD(P)-binding Rossmann-fold domains"/>
    <property type="match status" value="1"/>
</dbReference>
<dbReference type="SUPFAM" id="SSF55347">
    <property type="entry name" value="Glyceraldehyde-3-phosphate dehydrogenase-like, C-terminal domain"/>
    <property type="match status" value="1"/>
</dbReference>
<accession>A0A9Q5D0W7</accession>
<dbReference type="PANTHER" id="PTHR43818:SF5">
    <property type="entry name" value="OXIDOREDUCTASE FAMILY PROTEIN"/>
    <property type="match status" value="1"/>
</dbReference>
<protein>
    <submittedName>
        <fullName evidence="3">Gfo/Idh/MocA family oxidoreductase</fullName>
    </submittedName>
</protein>
<dbReference type="Gene3D" id="3.30.360.10">
    <property type="entry name" value="Dihydrodipicolinate Reductase, domain 2"/>
    <property type="match status" value="1"/>
</dbReference>
<dbReference type="AlphaFoldDB" id="A0A9Q5D0W7"/>
<dbReference type="InterPro" id="IPR036291">
    <property type="entry name" value="NAD(P)-bd_dom_sf"/>
</dbReference>
<comment type="caution">
    <text evidence="3">The sequence shown here is derived from an EMBL/GenBank/DDBJ whole genome shotgun (WGS) entry which is preliminary data.</text>
</comment>
<dbReference type="Proteomes" id="UP000281028">
    <property type="component" value="Unassembled WGS sequence"/>
</dbReference>
<name>A0A9Q5D0W7_9BACT</name>
<evidence type="ECO:0000313" key="3">
    <source>
        <dbReference type="EMBL" id="NSL88753.1"/>
    </source>
</evidence>
<dbReference type="Pfam" id="PF01408">
    <property type="entry name" value="GFO_IDH_MocA"/>
    <property type="match status" value="1"/>
</dbReference>
<sequence length="448" mass="49870">MKRRDFIKTGTLAGLGAGLTILDFPVFGKNAPGNKLVLGVMGVNSRGNWLAQVAAKLPGAEIGYICDVEDGAIEKGLKAVAGAQERKPQVIKDIRRLLERRDFDALIIAAPDHWHAPAAIMAAAAGKHVYVEKPCAHNPHEGEMLVAAAKKYNRLVQMGNQRRSWPNLQQAVKEVKEEGIIGKVHYGRGWYVNDRKPIGTGKQVPVPGTLDWDLWQGPAPRQSYLDNIVHYNWHWRWHWGTSETCNNATHELDCLRWFMDVDFPTKVTSAGGRYAYPKDDWETPDTQTLNFEFEGGKAIAWEGRSCDPFTLEGSGRGFTLFGENGSLYNSGGDSYKILDNKNKVVKEVKQAANPNQSVTNTVSPAGEFYDAIHLNNFLESIRGNTTLHSEINTGYRSTLLCLLGNIAQRTGRILHTDPKNGHILHDREAMAMWGRTYEKGWDPGRLVG</sequence>
<evidence type="ECO:0000259" key="2">
    <source>
        <dbReference type="Pfam" id="PF19051"/>
    </source>
</evidence>
<dbReference type="GO" id="GO:0000166">
    <property type="term" value="F:nucleotide binding"/>
    <property type="evidence" value="ECO:0007669"/>
    <property type="project" value="InterPro"/>
</dbReference>
<dbReference type="EMBL" id="RIAR02000001">
    <property type="protein sequence ID" value="NSL88753.1"/>
    <property type="molecule type" value="Genomic_DNA"/>
</dbReference>
<dbReference type="Gene3D" id="3.40.50.720">
    <property type="entry name" value="NAD(P)-binding Rossmann-like Domain"/>
    <property type="match status" value="1"/>
</dbReference>
<feature type="domain" description="Gfo/Idh/MocA-like oxidoreductase bacterial type C-terminal" evidence="2">
    <location>
        <begin position="203"/>
        <end position="437"/>
    </location>
</feature>
<evidence type="ECO:0000259" key="1">
    <source>
        <dbReference type="Pfam" id="PF01408"/>
    </source>
</evidence>
<gene>
    <name evidence="3" type="ORF">ECE50_018065</name>
</gene>
<dbReference type="InterPro" id="IPR000683">
    <property type="entry name" value="Gfo/Idh/MocA-like_OxRdtase_N"/>
</dbReference>
<dbReference type="InterPro" id="IPR043906">
    <property type="entry name" value="Gfo/Idh/MocA_OxRdtase_bact_C"/>
</dbReference>
<dbReference type="CDD" id="cd02440">
    <property type="entry name" value="AdoMet_MTases"/>
    <property type="match status" value="1"/>
</dbReference>
<evidence type="ECO:0000313" key="4">
    <source>
        <dbReference type="Proteomes" id="UP000281028"/>
    </source>
</evidence>
<reference evidence="3" key="1">
    <citation type="submission" date="2020-05" db="EMBL/GenBank/DDBJ databases">
        <title>Chitinophaga laudate sp. nov., isolated from a tropical peat swamp.</title>
        <authorList>
            <person name="Goh C.B.S."/>
            <person name="Lee M.S."/>
            <person name="Parimannan S."/>
            <person name="Pasbakhsh P."/>
            <person name="Yule C.M."/>
            <person name="Rajandas H."/>
            <person name="Loke S."/>
            <person name="Croft L."/>
            <person name="Tan J.B.L."/>
        </authorList>
    </citation>
    <scope>NUCLEOTIDE SEQUENCE</scope>
    <source>
        <strain evidence="3">Mgbs1</strain>
    </source>
</reference>
<dbReference type="Pfam" id="PF19051">
    <property type="entry name" value="GFO_IDH_MocA_C2"/>
    <property type="match status" value="1"/>
</dbReference>
<organism evidence="3 4">
    <name type="scientific">Chitinophaga solisilvae</name>
    <dbReference type="NCBI Taxonomy" id="1233460"/>
    <lineage>
        <taxon>Bacteria</taxon>
        <taxon>Pseudomonadati</taxon>
        <taxon>Bacteroidota</taxon>
        <taxon>Chitinophagia</taxon>
        <taxon>Chitinophagales</taxon>
        <taxon>Chitinophagaceae</taxon>
        <taxon>Chitinophaga</taxon>
    </lineage>
</organism>
<feature type="domain" description="Gfo/Idh/MocA-like oxidoreductase N-terminal" evidence="1">
    <location>
        <begin position="40"/>
        <end position="159"/>
    </location>
</feature>
<keyword evidence="4" id="KW-1185">Reference proteome</keyword>